<keyword evidence="6" id="KW-0539">Nucleus</keyword>
<feature type="domain" description="hAT-like transposase RNase-H fold" evidence="8">
    <location>
        <begin position="232"/>
        <end position="328"/>
    </location>
</feature>
<feature type="region of interest" description="Disordered" evidence="7">
    <location>
        <begin position="1"/>
        <end position="29"/>
    </location>
</feature>
<evidence type="ECO:0000256" key="2">
    <source>
        <dbReference type="ARBA" id="ARBA00022723"/>
    </source>
</evidence>
<organism evidence="9 10">
    <name type="scientific">Gossypium anomalum</name>
    <dbReference type="NCBI Taxonomy" id="47600"/>
    <lineage>
        <taxon>Eukaryota</taxon>
        <taxon>Viridiplantae</taxon>
        <taxon>Streptophyta</taxon>
        <taxon>Embryophyta</taxon>
        <taxon>Tracheophyta</taxon>
        <taxon>Spermatophyta</taxon>
        <taxon>Magnoliopsida</taxon>
        <taxon>eudicotyledons</taxon>
        <taxon>Gunneridae</taxon>
        <taxon>Pentapetalae</taxon>
        <taxon>rosids</taxon>
        <taxon>malvids</taxon>
        <taxon>Malvales</taxon>
        <taxon>Malvaceae</taxon>
        <taxon>Malvoideae</taxon>
        <taxon>Gossypium</taxon>
    </lineage>
</organism>
<dbReference type="EMBL" id="JAHUZN010000011">
    <property type="protein sequence ID" value="KAG8479244.1"/>
    <property type="molecule type" value="Genomic_DNA"/>
</dbReference>
<evidence type="ECO:0000256" key="7">
    <source>
        <dbReference type="SAM" id="MobiDB-lite"/>
    </source>
</evidence>
<evidence type="ECO:0000313" key="10">
    <source>
        <dbReference type="Proteomes" id="UP000701853"/>
    </source>
</evidence>
<dbReference type="Pfam" id="PF14372">
    <property type="entry name" value="hAT-like_RNase-H"/>
    <property type="match status" value="1"/>
</dbReference>
<protein>
    <recommendedName>
        <fullName evidence="8">hAT-like transposase RNase-H fold domain-containing protein</fullName>
    </recommendedName>
</protein>
<feature type="compositionally biased region" description="Acidic residues" evidence="7">
    <location>
        <begin position="444"/>
        <end position="459"/>
    </location>
</feature>
<comment type="subcellular location">
    <subcellularLocation>
        <location evidence="1">Nucleus</location>
    </subcellularLocation>
</comment>
<accession>A0A8J6CNW1</accession>
<dbReference type="OrthoDB" id="1704342at2759"/>
<proteinExistence type="predicted"/>
<evidence type="ECO:0000259" key="8">
    <source>
        <dbReference type="Pfam" id="PF14372"/>
    </source>
</evidence>
<reference evidence="9 10" key="1">
    <citation type="journal article" date="2021" name="bioRxiv">
        <title>The Gossypium anomalum genome as a resource for cotton improvement and evolutionary analysis of hybrid incompatibility.</title>
        <authorList>
            <person name="Grover C.E."/>
            <person name="Yuan D."/>
            <person name="Arick M.A."/>
            <person name="Miller E.R."/>
            <person name="Hu G."/>
            <person name="Peterson D.G."/>
            <person name="Wendel J.F."/>
            <person name="Udall J.A."/>
        </authorList>
    </citation>
    <scope>NUCLEOTIDE SEQUENCE [LARGE SCALE GENOMIC DNA]</scope>
    <source>
        <strain evidence="9">JFW-Udall</strain>
        <tissue evidence="9">Leaf</tissue>
    </source>
</reference>
<sequence>MASSNSPIPVDDGFNEYESAPKRRKSTTSKNISRYTAARDVLMYYANERYYVKEELAKAPSLICLTSNNWNSEHTNNEYICITAHWVDKDWKLQKRIIRFRALFPPYDGLNIADELVLCLSQWSIDKKIFSITLDNASYNDVMASCFKNRFRANRAILCDGAFIQVRCCAHILNLIVKAGLELADDVVDMLDYWGQRDKDYQIFALSNEEWRNVAILCKFLKVFYDVTCVFSKSNYPTANLYFRGVYKVLLDTVKGPYSFLTPMVKQMQEKFNKYWAEYSLILSCAAILDPHYKLNYVQYCFTTIYGIHASDFVETILSNLRVLFDEYVKKYKSTSSSLAGSFNVSDKNPVDSSLDERNVNSVDFGGDFDKSDDYKRYVNESSTMSEKSQLDIYLEELALKLNSQIDVLDYWSKSSPKTVQAVVCLDDWMRAKGFSTEIGCKNDDDDEDDEDDVSSIAF</sequence>
<dbReference type="SUPFAM" id="SSF53098">
    <property type="entry name" value="Ribonuclease H-like"/>
    <property type="match status" value="1"/>
</dbReference>
<evidence type="ECO:0000256" key="4">
    <source>
        <dbReference type="ARBA" id="ARBA00022833"/>
    </source>
</evidence>
<comment type="caution">
    <text evidence="9">The sequence shown here is derived from an EMBL/GenBank/DDBJ whole genome shotgun (WGS) entry which is preliminary data.</text>
</comment>
<name>A0A8J6CNW1_9ROSI</name>
<evidence type="ECO:0000256" key="6">
    <source>
        <dbReference type="ARBA" id="ARBA00023242"/>
    </source>
</evidence>
<keyword evidence="4" id="KW-0862">Zinc</keyword>
<evidence type="ECO:0000256" key="1">
    <source>
        <dbReference type="ARBA" id="ARBA00004123"/>
    </source>
</evidence>
<keyword evidence="5" id="KW-0238">DNA-binding</keyword>
<dbReference type="InterPro" id="IPR012337">
    <property type="entry name" value="RNaseH-like_sf"/>
</dbReference>
<evidence type="ECO:0000313" key="9">
    <source>
        <dbReference type="EMBL" id="KAG8479244.1"/>
    </source>
</evidence>
<keyword evidence="2" id="KW-0479">Metal-binding</keyword>
<feature type="region of interest" description="Disordered" evidence="7">
    <location>
        <begin position="440"/>
        <end position="459"/>
    </location>
</feature>
<gene>
    <name evidence="9" type="ORF">CXB51_029061</name>
</gene>
<dbReference type="InterPro" id="IPR025525">
    <property type="entry name" value="hAT-like_transposase_RNase-H"/>
</dbReference>
<dbReference type="Proteomes" id="UP000701853">
    <property type="component" value="Chromosome 11"/>
</dbReference>
<dbReference type="PANTHER" id="PTHR46481:SF10">
    <property type="entry name" value="ZINC FINGER BED DOMAIN-CONTAINING PROTEIN 39"/>
    <property type="match status" value="1"/>
</dbReference>
<dbReference type="PANTHER" id="PTHR46481">
    <property type="entry name" value="ZINC FINGER BED DOMAIN-CONTAINING PROTEIN 4"/>
    <property type="match status" value="1"/>
</dbReference>
<keyword evidence="3" id="KW-0863">Zinc-finger</keyword>
<dbReference type="AlphaFoldDB" id="A0A8J6CNW1"/>
<keyword evidence="10" id="KW-1185">Reference proteome</keyword>
<evidence type="ECO:0000256" key="5">
    <source>
        <dbReference type="ARBA" id="ARBA00023125"/>
    </source>
</evidence>
<evidence type="ECO:0000256" key="3">
    <source>
        <dbReference type="ARBA" id="ARBA00022771"/>
    </source>
</evidence>
<dbReference type="InterPro" id="IPR052035">
    <property type="entry name" value="ZnF_BED_domain_contain"/>
</dbReference>
<dbReference type="GO" id="GO:0003677">
    <property type="term" value="F:DNA binding"/>
    <property type="evidence" value="ECO:0007669"/>
    <property type="project" value="UniProtKB-KW"/>
</dbReference>